<evidence type="ECO:0000313" key="10">
    <source>
        <dbReference type="Proteomes" id="UP000245119"/>
    </source>
</evidence>
<dbReference type="SUPFAM" id="SSF46785">
    <property type="entry name" value="Winged helix' DNA-binding domain"/>
    <property type="match status" value="1"/>
</dbReference>
<dbReference type="GO" id="GO:0042795">
    <property type="term" value="P:snRNA transcription by RNA polymerase II"/>
    <property type="evidence" value="ECO:0007669"/>
    <property type="project" value="TreeGrafter"/>
</dbReference>
<proteinExistence type="inferred from homology"/>
<organism evidence="9 10">
    <name type="scientific">Pomacea canaliculata</name>
    <name type="common">Golden apple snail</name>
    <dbReference type="NCBI Taxonomy" id="400727"/>
    <lineage>
        <taxon>Eukaryota</taxon>
        <taxon>Metazoa</taxon>
        <taxon>Spiralia</taxon>
        <taxon>Lophotrochozoa</taxon>
        <taxon>Mollusca</taxon>
        <taxon>Gastropoda</taxon>
        <taxon>Caenogastropoda</taxon>
        <taxon>Architaenioglossa</taxon>
        <taxon>Ampullarioidea</taxon>
        <taxon>Ampullariidae</taxon>
        <taxon>Pomacea</taxon>
    </lineage>
</organism>
<dbReference type="GO" id="GO:0006368">
    <property type="term" value="P:transcription elongation by RNA polymerase II"/>
    <property type="evidence" value="ECO:0007669"/>
    <property type="project" value="InterPro"/>
</dbReference>
<evidence type="ECO:0000256" key="5">
    <source>
        <dbReference type="ARBA" id="ARBA00023242"/>
    </source>
</evidence>
<keyword evidence="4" id="KW-0804">Transcription</keyword>
<keyword evidence="3" id="KW-0805">Transcription regulation</keyword>
<evidence type="ECO:0000256" key="6">
    <source>
        <dbReference type="PROSITE-ProRule" id="PRU01324"/>
    </source>
</evidence>
<dbReference type="SUPFAM" id="SSF144292">
    <property type="entry name" value="occludin/ELL-like"/>
    <property type="match status" value="1"/>
</dbReference>
<feature type="compositionally biased region" description="Polar residues" evidence="7">
    <location>
        <begin position="407"/>
        <end position="416"/>
    </location>
</feature>
<evidence type="ECO:0000256" key="3">
    <source>
        <dbReference type="ARBA" id="ARBA00023015"/>
    </source>
</evidence>
<dbReference type="Gene3D" id="6.10.140.340">
    <property type="match status" value="1"/>
</dbReference>
<comment type="similarity">
    <text evidence="2 6">Belongs to the ELL/occludin family.</text>
</comment>
<dbReference type="InterPro" id="IPR036390">
    <property type="entry name" value="WH_DNA-bd_sf"/>
</dbReference>
<dbReference type="InterPro" id="IPR031176">
    <property type="entry name" value="ELL/occludin"/>
</dbReference>
<dbReference type="Proteomes" id="UP000245119">
    <property type="component" value="Linkage Group LG13"/>
</dbReference>
<protein>
    <recommendedName>
        <fullName evidence="8">OCEL domain-containing protein</fullName>
    </recommendedName>
</protein>
<comment type="caution">
    <text evidence="9">The sequence shown here is derived from an EMBL/GenBank/DDBJ whole genome shotgun (WGS) entry which is preliminary data.</text>
</comment>
<dbReference type="Gene3D" id="1.10.10.2670">
    <property type="entry name" value="E3 ubiquitin-protein ligase"/>
    <property type="match status" value="1"/>
</dbReference>
<dbReference type="InterPro" id="IPR010844">
    <property type="entry name" value="Occludin_ELL"/>
</dbReference>
<dbReference type="EMBL" id="PZQS01000013">
    <property type="protein sequence ID" value="PVD20075.1"/>
    <property type="molecule type" value="Genomic_DNA"/>
</dbReference>
<accession>A0A2T7NFZ2</accession>
<feature type="compositionally biased region" description="Polar residues" evidence="7">
    <location>
        <begin position="441"/>
        <end position="454"/>
    </location>
</feature>
<feature type="compositionally biased region" description="Low complexity" evidence="7">
    <location>
        <begin position="417"/>
        <end position="429"/>
    </location>
</feature>
<dbReference type="Pfam" id="PF07303">
    <property type="entry name" value="Occludin_ELL"/>
    <property type="match status" value="1"/>
</dbReference>
<dbReference type="PROSITE" id="PS51980">
    <property type="entry name" value="OCEL"/>
    <property type="match status" value="1"/>
</dbReference>
<evidence type="ECO:0000259" key="8">
    <source>
        <dbReference type="PROSITE" id="PS51980"/>
    </source>
</evidence>
<dbReference type="GO" id="GO:0000987">
    <property type="term" value="F:cis-regulatory region sequence-specific DNA binding"/>
    <property type="evidence" value="ECO:0007669"/>
    <property type="project" value="TreeGrafter"/>
</dbReference>
<feature type="compositionally biased region" description="Low complexity" evidence="7">
    <location>
        <begin position="152"/>
        <end position="161"/>
    </location>
</feature>
<dbReference type="PANTHER" id="PTHR23288">
    <property type="entry name" value="OCCLUDIN AND RNA POLYMERASE II ELONGATION FACTOR ELL"/>
    <property type="match status" value="1"/>
</dbReference>
<evidence type="ECO:0000256" key="1">
    <source>
        <dbReference type="ARBA" id="ARBA00004123"/>
    </source>
</evidence>
<feature type="region of interest" description="Disordered" evidence="7">
    <location>
        <begin position="1"/>
        <end position="31"/>
    </location>
</feature>
<evidence type="ECO:0000256" key="2">
    <source>
        <dbReference type="ARBA" id="ARBA00009171"/>
    </source>
</evidence>
<gene>
    <name evidence="9" type="ORF">C0Q70_20569</name>
</gene>
<keyword evidence="5" id="KW-0539">Nucleus</keyword>
<evidence type="ECO:0000256" key="7">
    <source>
        <dbReference type="SAM" id="MobiDB-lite"/>
    </source>
</evidence>
<name>A0A2T7NFZ2_POMCA</name>
<dbReference type="GO" id="GO:0032968">
    <property type="term" value="P:positive regulation of transcription elongation by RNA polymerase II"/>
    <property type="evidence" value="ECO:0007669"/>
    <property type="project" value="TreeGrafter"/>
</dbReference>
<reference evidence="9 10" key="1">
    <citation type="submission" date="2018-04" db="EMBL/GenBank/DDBJ databases">
        <title>The genome of golden apple snail Pomacea canaliculata provides insight into stress tolerance and invasive adaptation.</title>
        <authorList>
            <person name="Liu C."/>
            <person name="Liu B."/>
            <person name="Ren Y."/>
            <person name="Zhang Y."/>
            <person name="Wang H."/>
            <person name="Li S."/>
            <person name="Jiang F."/>
            <person name="Yin L."/>
            <person name="Zhang G."/>
            <person name="Qian W."/>
            <person name="Fan W."/>
        </authorList>
    </citation>
    <scope>NUCLEOTIDE SEQUENCE [LARGE SCALE GENOMIC DNA]</scope>
    <source>
        <strain evidence="9">SZHN2017</strain>
        <tissue evidence="9">Muscle</tissue>
    </source>
</reference>
<feature type="region of interest" description="Disordered" evidence="7">
    <location>
        <begin position="152"/>
        <end position="239"/>
    </location>
</feature>
<dbReference type="OrthoDB" id="6284217at2759"/>
<feature type="compositionally biased region" description="Low complexity" evidence="7">
    <location>
        <begin position="171"/>
        <end position="187"/>
    </location>
</feature>
<feature type="region of interest" description="Disordered" evidence="7">
    <location>
        <begin position="407"/>
        <end position="462"/>
    </location>
</feature>
<dbReference type="Pfam" id="PF10390">
    <property type="entry name" value="ELL"/>
    <property type="match status" value="1"/>
</dbReference>
<dbReference type="InterPro" id="IPR042065">
    <property type="entry name" value="E3_ELL-like"/>
</dbReference>
<comment type="subcellular location">
    <subcellularLocation>
        <location evidence="1">Nucleus</location>
    </subcellularLocation>
</comment>
<evidence type="ECO:0000256" key="4">
    <source>
        <dbReference type="ARBA" id="ARBA00023163"/>
    </source>
</evidence>
<dbReference type="GO" id="GO:0008023">
    <property type="term" value="C:transcription elongation factor complex"/>
    <property type="evidence" value="ECO:0007669"/>
    <property type="project" value="InterPro"/>
</dbReference>
<evidence type="ECO:0000313" key="9">
    <source>
        <dbReference type="EMBL" id="PVD20075.1"/>
    </source>
</evidence>
<keyword evidence="10" id="KW-1185">Reference proteome</keyword>
<feature type="region of interest" description="Disordered" evidence="7">
    <location>
        <begin position="323"/>
        <end position="359"/>
    </location>
</feature>
<dbReference type="InterPro" id="IPR019464">
    <property type="entry name" value="ELL_N"/>
</dbReference>
<dbReference type="STRING" id="400727.A0A2T7NFZ2"/>
<feature type="domain" description="OCEL" evidence="8">
    <location>
        <begin position="447"/>
        <end position="529"/>
    </location>
</feature>
<dbReference type="AlphaFoldDB" id="A0A2T7NFZ2"/>
<feature type="compositionally biased region" description="Low complexity" evidence="7">
    <location>
        <begin position="226"/>
        <end position="237"/>
    </location>
</feature>
<sequence>MGREMQLLPSPPAVGQRDDPDTPAAIIGDGCSRKPTIQFTGSTGVMRIPGQTSSHDPKAERQFQLSLTKILGDDNGSFDCIRQTATRPSGSSLQCQGTMQYKIVTHANNDVYTDTRKKITLADSELKKSCAKEIKMGGRFGSKKIKKVVSSSAYKSSNPVKAPSIAPRITPPTASSSSPVSSSAVSSRLTPPFGGNNHSPHRPNTLALNGNRPASKPFMSVNNGASKPSSHSSKQTSGVLSMPYRDRIIHILALRPYKKPELLARLMKDGIREKDKNSLGPILQQVGSMNKDNSYSLARHAWQDVRVDWAHYTEEERELVKKNLHRHESRMSISPSISPAARTPDSPSPPQKRPLEEVPDIPVKKVRISHEHQNSHVNGKVSNGMNGVVEASAVNALFNMTHKTNVLTGESKSRNGVSASSPVPESPSSNRENQEKGLDPNDTSSSPDYVTQYPSIEDGDQRMRYKQDFNEHYEEYRRLHEKVQNVARRFQYLRERISNTKEGTQDYEVRQDLMTALSFFPSIGLAGKD</sequence>
<dbReference type="PANTHER" id="PTHR23288:SF17">
    <property type="entry name" value="RNA POLYMERASE II ELONGATION FACTOR ELL"/>
    <property type="match status" value="1"/>
</dbReference>